<dbReference type="Gene3D" id="3.20.20.370">
    <property type="entry name" value="Glycoside hydrolase/deacetylase"/>
    <property type="match status" value="1"/>
</dbReference>
<dbReference type="GO" id="GO:0016810">
    <property type="term" value="F:hydrolase activity, acting on carbon-nitrogen (but not peptide) bonds"/>
    <property type="evidence" value="ECO:0007669"/>
    <property type="project" value="InterPro"/>
</dbReference>
<dbReference type="InterPro" id="IPR002509">
    <property type="entry name" value="NODB_dom"/>
</dbReference>
<accession>A0A4Q5M414</accession>
<sequence length="270" mass="31581">MKTAILSFDVEEFDMPFEYGGKPSMEEQIATSETGLKRVLQILDKYDANATFYCTSVYALAQSASIRAISETHEVASHNYYHSSHQTEDLRNSKRVLEDITQKEVKGFRMPRMAPVSDADLLAAGYQYNASYNPTYLPGRYDYRHIPRTVFQQNGLIHVPASVSPKWRLPLFWIAFHNYPLSYFLYLCKKVAEADGYLHLYFHPWEFTDYTDLPNGAKYPFYLKRNNGRSMQERFNQLMAFLQREGFTFRTTSWLIEQPYLFPEQTLKNA</sequence>
<comment type="caution">
    <text evidence="2">The sequence shown here is derived from an EMBL/GenBank/DDBJ whole genome shotgun (WGS) entry which is preliminary data.</text>
</comment>
<dbReference type="GO" id="GO:0005975">
    <property type="term" value="P:carbohydrate metabolic process"/>
    <property type="evidence" value="ECO:0007669"/>
    <property type="project" value="InterPro"/>
</dbReference>
<dbReference type="InterPro" id="IPR011330">
    <property type="entry name" value="Glyco_hydro/deAcase_b/a-brl"/>
</dbReference>
<organism evidence="2 3">
    <name type="scientific">Emticicia agri</name>
    <dbReference type="NCBI Taxonomy" id="2492393"/>
    <lineage>
        <taxon>Bacteria</taxon>
        <taxon>Pseudomonadati</taxon>
        <taxon>Bacteroidota</taxon>
        <taxon>Cytophagia</taxon>
        <taxon>Cytophagales</taxon>
        <taxon>Leadbetterellaceae</taxon>
        <taxon>Emticicia</taxon>
    </lineage>
</organism>
<dbReference type="Proteomes" id="UP000293162">
    <property type="component" value="Unassembled WGS sequence"/>
</dbReference>
<protein>
    <submittedName>
        <fullName evidence="2">DUF3473 domain-containing protein</fullName>
    </submittedName>
</protein>
<dbReference type="CDD" id="cd10941">
    <property type="entry name" value="CE4_PuuE_HpPgdA_like_2"/>
    <property type="match status" value="1"/>
</dbReference>
<reference evidence="2 3" key="1">
    <citation type="submission" date="2019-02" db="EMBL/GenBank/DDBJ databases">
        <title>Bacterial novel species Emticicia sp. 17J42-9 isolated from soil.</title>
        <authorList>
            <person name="Jung H.-Y."/>
        </authorList>
    </citation>
    <scope>NUCLEOTIDE SEQUENCE [LARGE SCALE GENOMIC DNA]</scope>
    <source>
        <strain evidence="2 3">17J42-9</strain>
    </source>
</reference>
<dbReference type="EMBL" id="SEWF01000006">
    <property type="protein sequence ID" value="RYU96607.1"/>
    <property type="molecule type" value="Genomic_DNA"/>
</dbReference>
<name>A0A4Q5M414_9BACT</name>
<evidence type="ECO:0000313" key="3">
    <source>
        <dbReference type="Proteomes" id="UP000293162"/>
    </source>
</evidence>
<gene>
    <name evidence="2" type="ORF">EWM59_05505</name>
</gene>
<evidence type="ECO:0000259" key="1">
    <source>
        <dbReference type="Pfam" id="PF01522"/>
    </source>
</evidence>
<dbReference type="OrthoDB" id="9806342at2"/>
<dbReference type="AlphaFoldDB" id="A0A4Q5M414"/>
<feature type="domain" description="NodB homology" evidence="1">
    <location>
        <begin position="33"/>
        <end position="118"/>
    </location>
</feature>
<dbReference type="InterPro" id="IPR045235">
    <property type="entry name" value="PuuE_HpPgdA-like"/>
</dbReference>
<dbReference type="Pfam" id="PF01522">
    <property type="entry name" value="Polysacc_deac_1"/>
    <property type="match status" value="1"/>
</dbReference>
<evidence type="ECO:0000313" key="2">
    <source>
        <dbReference type="EMBL" id="RYU96607.1"/>
    </source>
</evidence>
<proteinExistence type="predicted"/>
<dbReference type="SUPFAM" id="SSF88713">
    <property type="entry name" value="Glycoside hydrolase/deacetylase"/>
    <property type="match status" value="1"/>
</dbReference>
<dbReference type="RefSeq" id="WP_130019942.1">
    <property type="nucleotide sequence ID" value="NZ_SEWF01000006.1"/>
</dbReference>
<keyword evidence="3" id="KW-1185">Reference proteome</keyword>